<dbReference type="EMBL" id="CP022129">
    <property type="protein sequence ID" value="ASF45787.1"/>
    <property type="molecule type" value="Genomic_DNA"/>
</dbReference>
<evidence type="ECO:0000313" key="5">
    <source>
        <dbReference type="Proteomes" id="UP000237423"/>
    </source>
</evidence>
<gene>
    <name evidence="3" type="ORF">AADEFJLK_02636</name>
    <name evidence="2" type="ORF">CEK71_06700</name>
</gene>
<organism evidence="2 4">
    <name type="scientific">Methylovulum psychrotolerans</name>
    <dbReference type="NCBI Taxonomy" id="1704499"/>
    <lineage>
        <taxon>Bacteria</taxon>
        <taxon>Pseudomonadati</taxon>
        <taxon>Pseudomonadota</taxon>
        <taxon>Gammaproteobacteria</taxon>
        <taxon>Methylococcales</taxon>
        <taxon>Methylococcaceae</taxon>
        <taxon>Methylovulum</taxon>
    </lineage>
</organism>
<dbReference type="KEGG" id="mpsy:CEK71_06700"/>
<dbReference type="InterPro" id="IPR037053">
    <property type="entry name" value="Phage_tail_collar_dom_sf"/>
</dbReference>
<dbReference type="AlphaFoldDB" id="A0A1Z4BWV3"/>
<dbReference type="Gene3D" id="3.90.1340.10">
    <property type="entry name" value="Phage tail collar domain"/>
    <property type="match status" value="1"/>
</dbReference>
<dbReference type="OrthoDB" id="9810174at2"/>
<dbReference type="SUPFAM" id="SSF88874">
    <property type="entry name" value="Receptor-binding domain of short tail fibre protein gp12"/>
    <property type="match status" value="1"/>
</dbReference>
<dbReference type="InterPro" id="IPR011083">
    <property type="entry name" value="Phage_tail_collar_dom"/>
</dbReference>
<sequence length="179" mass="18701">MSAPFIGEIRMAGFSYAPQPGWALCDGRVLAISQNPALFALIGITYGGDGQNTFALPDLRSRVPVNEGSAPGLSSYLLGQRSGIESVTLSYASLPSHSHALNVSSADGTLPTPVGEFLAKPIDKLGNADMQDFASAPNSIMNPTAVSGIPNSGQAHPNLQPYLCVNFIIALEGIFPSRN</sequence>
<evidence type="ECO:0000313" key="2">
    <source>
        <dbReference type="EMBL" id="ASF45787.1"/>
    </source>
</evidence>
<reference evidence="2 4" key="1">
    <citation type="submission" date="2017-06" db="EMBL/GenBank/DDBJ databases">
        <title>Genome Sequencing of the methanotroph Methylovulum psychrotolerants str. HV10-M2 isolated from a high-altitude environment.</title>
        <authorList>
            <person name="Mateos-Rivera A."/>
        </authorList>
    </citation>
    <scope>NUCLEOTIDE SEQUENCE [LARGE SCALE GENOMIC DNA]</scope>
    <source>
        <strain evidence="2 4">HV10_M2</strain>
    </source>
</reference>
<keyword evidence="4" id="KW-1185">Reference proteome</keyword>
<dbReference type="EMBL" id="PGFZ01000005">
    <property type="protein sequence ID" value="POZ51762.1"/>
    <property type="molecule type" value="Genomic_DNA"/>
</dbReference>
<accession>A0A1Z4BWV3</accession>
<name>A0A1Z4BWV3_9GAMM</name>
<evidence type="ECO:0000313" key="3">
    <source>
        <dbReference type="EMBL" id="POZ51762.1"/>
    </source>
</evidence>
<dbReference type="Proteomes" id="UP000237423">
    <property type="component" value="Unassembled WGS sequence"/>
</dbReference>
<feature type="domain" description="Phage tail collar" evidence="1">
    <location>
        <begin position="7"/>
        <end position="64"/>
    </location>
</feature>
<evidence type="ECO:0000313" key="4">
    <source>
        <dbReference type="Proteomes" id="UP000197019"/>
    </source>
</evidence>
<dbReference type="Pfam" id="PF07484">
    <property type="entry name" value="Collar"/>
    <property type="match status" value="1"/>
</dbReference>
<dbReference type="RefSeq" id="WP_088618662.1">
    <property type="nucleotide sequence ID" value="NZ_CP022129.1"/>
</dbReference>
<evidence type="ECO:0000259" key="1">
    <source>
        <dbReference type="Pfam" id="PF07484"/>
    </source>
</evidence>
<dbReference type="Proteomes" id="UP000197019">
    <property type="component" value="Chromosome"/>
</dbReference>
<protein>
    <submittedName>
        <fullName evidence="2">Phage tail protein</fullName>
    </submittedName>
</protein>
<proteinExistence type="predicted"/>
<reference evidence="3 5" key="2">
    <citation type="submission" date="2017-11" db="EMBL/GenBank/DDBJ databases">
        <title>Draft Genome Sequence of Methylobacter psychrotolerans Sph1T, an Obligate Methanotroph from Low-Temperature Environments.</title>
        <authorList>
            <person name="Oshkin I.Y."/>
            <person name="Miroshnikov K."/>
            <person name="Belova S.E."/>
            <person name="Korzhenkov A."/>
            <person name="Toshchakov S.V."/>
            <person name="Dedysh S.N."/>
        </authorList>
    </citation>
    <scope>NUCLEOTIDE SEQUENCE [LARGE SCALE GENOMIC DNA]</scope>
    <source>
        <strain evidence="3 5">Sph1</strain>
    </source>
</reference>